<reference evidence="15 16" key="2">
    <citation type="submission" date="2019-11" db="EMBL/GenBank/DDBJ databases">
        <authorList>
            <person name="Lu H."/>
        </authorList>
    </citation>
    <scope>NUCLEOTIDE SEQUENCE [LARGE SCALE GENOMIC DNA]</scope>
    <source>
        <strain evidence="15 16">FIM1</strain>
    </source>
</reference>
<comment type="catalytic activity">
    <reaction evidence="9">
        <text>L-threonyl-[protein] + ATP = O-phospho-L-threonyl-[protein] + ADP + H(+)</text>
        <dbReference type="Rhea" id="RHEA:46608"/>
        <dbReference type="Rhea" id="RHEA-COMP:11060"/>
        <dbReference type="Rhea" id="RHEA-COMP:11605"/>
        <dbReference type="ChEBI" id="CHEBI:15378"/>
        <dbReference type="ChEBI" id="CHEBI:30013"/>
        <dbReference type="ChEBI" id="CHEBI:30616"/>
        <dbReference type="ChEBI" id="CHEBI:61977"/>
        <dbReference type="ChEBI" id="CHEBI:456216"/>
        <dbReference type="EC" id="2.7.11.1"/>
    </reaction>
</comment>
<dbReference type="SUPFAM" id="SSF56112">
    <property type="entry name" value="Protein kinase-like (PK-like)"/>
    <property type="match status" value="1"/>
</dbReference>
<feature type="region of interest" description="Disordered" evidence="13">
    <location>
        <begin position="391"/>
        <end position="444"/>
    </location>
</feature>
<feature type="compositionally biased region" description="Basic and acidic residues" evidence="13">
    <location>
        <begin position="940"/>
        <end position="979"/>
    </location>
</feature>
<keyword evidence="12" id="KW-0175">Coiled coil</keyword>
<dbReference type="InterPro" id="IPR043024">
    <property type="entry name" value="KA1_sf_fungal"/>
</dbReference>
<feature type="region of interest" description="Disordered" evidence="13">
    <location>
        <begin position="851"/>
        <end position="979"/>
    </location>
</feature>
<evidence type="ECO:0000256" key="10">
    <source>
        <dbReference type="ARBA" id="ARBA00048679"/>
    </source>
</evidence>
<proteinExistence type="inferred from homology"/>
<keyword evidence="16" id="KW-1185">Reference proteome</keyword>
<dbReference type="GO" id="GO:0016301">
    <property type="term" value="F:kinase activity"/>
    <property type="evidence" value="ECO:0007669"/>
    <property type="project" value="UniProtKB-KW"/>
</dbReference>
<dbReference type="PROSITE" id="PS50011">
    <property type="entry name" value="PROTEIN_KINASE_DOM"/>
    <property type="match status" value="1"/>
</dbReference>
<evidence type="ECO:0000256" key="2">
    <source>
        <dbReference type="ARBA" id="ARBA00012513"/>
    </source>
</evidence>
<dbReference type="InterPro" id="IPR017441">
    <property type="entry name" value="Protein_kinase_ATP_BS"/>
</dbReference>
<feature type="region of interest" description="Disordered" evidence="13">
    <location>
        <begin position="456"/>
        <end position="485"/>
    </location>
</feature>
<protein>
    <recommendedName>
        <fullName evidence="2">non-specific serine/threonine protein kinase</fullName>
        <ecNumber evidence="2">2.7.11.1</ecNumber>
    </recommendedName>
</protein>
<dbReference type="Gene3D" id="1.10.510.10">
    <property type="entry name" value="Transferase(Phosphotransferase) domain 1"/>
    <property type="match status" value="1"/>
</dbReference>
<dbReference type="PROSITE" id="PS00108">
    <property type="entry name" value="PROTEIN_KINASE_ST"/>
    <property type="match status" value="1"/>
</dbReference>
<feature type="compositionally biased region" description="Basic and acidic residues" evidence="13">
    <location>
        <begin position="623"/>
        <end position="632"/>
    </location>
</feature>
<comment type="similarity">
    <text evidence="1">Belongs to the protein kinase superfamily. CAMK Ser/Thr protein kinase family. NIM1 subfamily.</text>
</comment>
<evidence type="ECO:0000256" key="13">
    <source>
        <dbReference type="SAM" id="MobiDB-lite"/>
    </source>
</evidence>
<feature type="domain" description="Protein kinase" evidence="14">
    <location>
        <begin position="17"/>
        <end position="284"/>
    </location>
</feature>
<evidence type="ECO:0000256" key="12">
    <source>
        <dbReference type="SAM" id="Coils"/>
    </source>
</evidence>
<evidence type="ECO:0000256" key="8">
    <source>
        <dbReference type="ARBA" id="ARBA00022840"/>
    </source>
</evidence>
<evidence type="ECO:0000256" key="7">
    <source>
        <dbReference type="ARBA" id="ARBA00022777"/>
    </source>
</evidence>
<comment type="catalytic activity">
    <reaction evidence="10">
        <text>L-seryl-[protein] + ATP = O-phospho-L-seryl-[protein] + ADP + H(+)</text>
        <dbReference type="Rhea" id="RHEA:17989"/>
        <dbReference type="Rhea" id="RHEA-COMP:9863"/>
        <dbReference type="Rhea" id="RHEA-COMP:11604"/>
        <dbReference type="ChEBI" id="CHEBI:15378"/>
        <dbReference type="ChEBI" id="CHEBI:29999"/>
        <dbReference type="ChEBI" id="CHEBI:30616"/>
        <dbReference type="ChEBI" id="CHEBI:83421"/>
        <dbReference type="ChEBI" id="CHEBI:456216"/>
        <dbReference type="EC" id="2.7.11.1"/>
    </reaction>
</comment>
<keyword evidence="3" id="KW-0723">Serine/threonine-protein kinase</keyword>
<keyword evidence="4" id="KW-0597">Phosphoprotein</keyword>
<feature type="compositionally biased region" description="Polar residues" evidence="13">
    <location>
        <begin position="425"/>
        <end position="436"/>
    </location>
</feature>
<evidence type="ECO:0000256" key="6">
    <source>
        <dbReference type="ARBA" id="ARBA00022741"/>
    </source>
</evidence>
<evidence type="ECO:0000256" key="3">
    <source>
        <dbReference type="ARBA" id="ARBA00022527"/>
    </source>
</evidence>
<sequence length="1113" mass="127308">MNGNGITTLKGDKIGPWKLGSTLGIGSTGKVVMASNESTGQQAAVKIISKSIFNAQGSTIIGGTDPDVLPYGIEREIIIMKLLNHPNVLRLYDVWETSKDLYMVLEYVEKGELFNLLVERGPLPENEAVRFFRQIIIGISYCHALGIVHRDLKPENLLLDHKYNVKLADFGMAALESKDKLLETSCGSPHYAAPEIVSGLPYHGFESDVWSCGVILYALLTGRLPFDEEDGNIRNLLLKVQSGKYEMPGDDEISHEAQDLIAKILTVDPEQRIKTREILKHPLLKKYPSIKDSKSIRNLPREDTYLNPLSLEGGNERVDENILQNLVVLWHGRNKDEITAKLKEPGPNLEKTFYALLHRFKHDNYQEQLKQQELQKKSSISSNSLMYVGYSPSPNKLGSPVSTPKKKRSSIIVASSSHKRPVSIQKLSSQNSSPVKNGSIGKRLSKSFSSNKRISVLVSNSSSPTPSSHKRISRLNDGSAPPVPKEMLRDYKRQSKRQSKRFSLLPNMKRGSITTKLIATYAKLSEDNEWEYIEKETKRTSQDFATLMDEIFEHEKYEQIRKEKEELERKVREQREREEREQRERERAELEEQQRRREEELSRAQRQQELQEQMEQEIIKLKAEYGATERKKPNNRSSSAPMESNGDARKRDSTFEVKNDIKNLINTRNFSLQTRPVSRLDPGILANENRMSNRIDEEDISKEQTILETIRRSKFLGSQFNLNVELEKAKKELKARERQEQIRKYSEQNEQPYEIQELPRNAKGVATLRDDEAEPRKLSEVKVPQFTRRSKHFSASNKRFSVLSMYSTKNSFTNLVDHLKNDAYLESTLPDVHEYPTSNGNQEPEFMFEAVEEQEEPSKLYEISENDNLLRSSENDAKSDTPKEISNPKPKDVNLPSLPPLQNSHNRLDEDGAMGLGIYQTNEDSEKSPKPDLDDEQVDENTKRETVQEERKKQELKENKAPLNDVMKKNNERKPLEEITPKVQNKRKISFFRKFSQGAEKKVGPANFDCELKASVSAPKMFKALDRLLKEWTDYGLKQVKSVPSQSVIYGKLTSDNILSLRSTGFMIAISEGEGNGSVIRFTKKTGSTKTFNRLVNEIEKILEKEKVLIFSS</sequence>
<feature type="binding site" evidence="11">
    <location>
        <position position="46"/>
    </location>
    <ligand>
        <name>ATP</name>
        <dbReference type="ChEBI" id="CHEBI:30616"/>
    </ligand>
</feature>
<evidence type="ECO:0000256" key="4">
    <source>
        <dbReference type="ARBA" id="ARBA00022553"/>
    </source>
</evidence>
<dbReference type="EC" id="2.7.11.1" evidence="2"/>
<evidence type="ECO:0000256" key="5">
    <source>
        <dbReference type="ARBA" id="ARBA00022679"/>
    </source>
</evidence>
<dbReference type="SMART" id="SM00220">
    <property type="entry name" value="S_TKc"/>
    <property type="match status" value="1"/>
</dbReference>
<feature type="compositionally biased region" description="Polar residues" evidence="13">
    <location>
        <begin position="392"/>
        <end position="402"/>
    </location>
</feature>
<dbReference type="InterPro" id="IPR008271">
    <property type="entry name" value="Ser/Thr_kinase_AS"/>
</dbReference>
<evidence type="ECO:0000313" key="15">
    <source>
        <dbReference type="EMBL" id="QGN14132.1"/>
    </source>
</evidence>
<reference evidence="15 16" key="1">
    <citation type="submission" date="2016-03" db="EMBL/GenBank/DDBJ databases">
        <title>How can Kluyveromyces marxianus grow so fast - potential evolutionary course in Saccharomyces Complex revealed by comparative genomics.</title>
        <authorList>
            <person name="Mo W."/>
            <person name="Lu W."/>
            <person name="Yang X."/>
            <person name="Qi J."/>
            <person name="Lv H."/>
        </authorList>
    </citation>
    <scope>NUCLEOTIDE SEQUENCE [LARGE SCALE GENOMIC DNA]</scope>
    <source>
        <strain evidence="15 16">FIM1</strain>
    </source>
</reference>
<evidence type="ECO:0000313" key="16">
    <source>
        <dbReference type="Proteomes" id="UP000422736"/>
    </source>
</evidence>
<dbReference type="Proteomes" id="UP000422736">
    <property type="component" value="Chromosome 1"/>
</dbReference>
<keyword evidence="8 11" id="KW-0067">ATP-binding</keyword>
<keyword evidence="5" id="KW-0808">Transferase</keyword>
<dbReference type="EMBL" id="CP015054">
    <property type="protein sequence ID" value="QGN14132.1"/>
    <property type="molecule type" value="Genomic_DNA"/>
</dbReference>
<evidence type="ECO:0000256" key="11">
    <source>
        <dbReference type="PROSITE-ProRule" id="PRU10141"/>
    </source>
</evidence>
<feature type="region of interest" description="Disordered" evidence="13">
    <location>
        <begin position="572"/>
        <end position="597"/>
    </location>
</feature>
<evidence type="ECO:0000256" key="9">
    <source>
        <dbReference type="ARBA" id="ARBA00047899"/>
    </source>
</evidence>
<dbReference type="Pfam" id="PF00069">
    <property type="entry name" value="Pkinase"/>
    <property type="match status" value="1"/>
</dbReference>
<accession>A0ABX6EQ92</accession>
<evidence type="ECO:0000256" key="1">
    <source>
        <dbReference type="ARBA" id="ARBA00010791"/>
    </source>
</evidence>
<dbReference type="PANTHER" id="PTHR24346">
    <property type="entry name" value="MAP/MICROTUBULE AFFINITY-REGULATING KINASE"/>
    <property type="match status" value="1"/>
</dbReference>
<keyword evidence="6 11" id="KW-0547">Nucleotide-binding</keyword>
<feature type="compositionally biased region" description="Low complexity" evidence="13">
    <location>
        <begin position="456"/>
        <end position="467"/>
    </location>
</feature>
<dbReference type="Pfam" id="PF16797">
    <property type="entry name" value="Fungal_KA1"/>
    <property type="match status" value="1"/>
</dbReference>
<name>A0ABX6EQ92_KLUMA</name>
<organism evidence="15 16">
    <name type="scientific">Kluyveromyces marxianus</name>
    <name type="common">Yeast</name>
    <name type="synonym">Candida kefyr</name>
    <dbReference type="NCBI Taxonomy" id="4911"/>
    <lineage>
        <taxon>Eukaryota</taxon>
        <taxon>Fungi</taxon>
        <taxon>Dikarya</taxon>
        <taxon>Ascomycota</taxon>
        <taxon>Saccharomycotina</taxon>
        <taxon>Saccharomycetes</taxon>
        <taxon>Saccharomycetales</taxon>
        <taxon>Saccharomycetaceae</taxon>
        <taxon>Kluyveromyces</taxon>
    </lineage>
</organism>
<keyword evidence="7 15" id="KW-0418">Kinase</keyword>
<dbReference type="Gene3D" id="3.30.310.220">
    <property type="entry name" value="Fungal kinase associated-1 domain"/>
    <property type="match status" value="1"/>
</dbReference>
<gene>
    <name evidence="15" type="primary">GIN4</name>
    <name evidence="15" type="ORF">FIM1_785</name>
</gene>
<dbReference type="PANTHER" id="PTHR24346:SF110">
    <property type="entry name" value="NON-SPECIFIC SERINE_THREONINE PROTEIN KINASE"/>
    <property type="match status" value="1"/>
</dbReference>
<dbReference type="CDD" id="cd12194">
    <property type="entry name" value="Kcc4p_like_C"/>
    <property type="match status" value="1"/>
</dbReference>
<evidence type="ECO:0000259" key="14">
    <source>
        <dbReference type="PROSITE" id="PS50011"/>
    </source>
</evidence>
<dbReference type="InterPro" id="IPR000719">
    <property type="entry name" value="Prot_kinase_dom"/>
</dbReference>
<dbReference type="PROSITE" id="PS00107">
    <property type="entry name" value="PROTEIN_KINASE_ATP"/>
    <property type="match status" value="1"/>
</dbReference>
<feature type="region of interest" description="Disordered" evidence="13">
    <location>
        <begin position="623"/>
        <end position="654"/>
    </location>
</feature>
<feature type="compositionally biased region" description="Basic and acidic residues" evidence="13">
    <location>
        <begin position="873"/>
        <end position="883"/>
    </location>
</feature>
<feature type="coiled-coil region" evidence="12">
    <location>
        <begin position="719"/>
        <end position="748"/>
    </location>
</feature>
<dbReference type="InterPro" id="IPR011009">
    <property type="entry name" value="Kinase-like_dom_sf"/>
</dbReference>
<dbReference type="InterPro" id="IPR031850">
    <property type="entry name" value="Fungal_KA1_dom"/>
</dbReference>